<feature type="transmembrane region" description="Helical" evidence="1">
    <location>
        <begin position="115"/>
        <end position="135"/>
    </location>
</feature>
<evidence type="ECO:0000256" key="1">
    <source>
        <dbReference type="SAM" id="Phobius"/>
    </source>
</evidence>
<protein>
    <submittedName>
        <fullName evidence="2">Hypothetical membrane protein</fullName>
    </submittedName>
</protein>
<dbReference type="AlphaFoldDB" id="Q2LPH4"/>
<name>Q2LPH4_SYNAS</name>
<keyword evidence="1" id="KW-1133">Transmembrane helix</keyword>
<accession>Q2LPH4</accession>
<dbReference type="eggNOG" id="ENOG5032RU4">
    <property type="taxonomic scope" value="Bacteria"/>
</dbReference>
<feature type="transmembrane region" description="Helical" evidence="1">
    <location>
        <begin position="38"/>
        <end position="55"/>
    </location>
</feature>
<reference evidence="2 3" key="1">
    <citation type="journal article" date="2007" name="Proc. Natl. Acad. Sci. U.S.A.">
        <title>The genome of Syntrophus aciditrophicus: life at the thermodynamic limit of microbial growth.</title>
        <authorList>
            <person name="McInerney M.J."/>
            <person name="Rohlin L."/>
            <person name="Mouttaki H."/>
            <person name="Kim U."/>
            <person name="Krupp R.S."/>
            <person name="Rios-Hernandez L."/>
            <person name="Sieber J."/>
            <person name="Struchtemeyer C.G."/>
            <person name="Bhattacharyya A."/>
            <person name="Campbell J.W."/>
            <person name="Gunsalus R.P."/>
        </authorList>
    </citation>
    <scope>NUCLEOTIDE SEQUENCE [LARGE SCALE GENOMIC DNA]</scope>
    <source>
        <strain evidence="2 3">SB</strain>
    </source>
</reference>
<dbReference type="OrthoDB" id="7032144at2"/>
<keyword evidence="3" id="KW-1185">Reference proteome</keyword>
<feature type="transmembrane region" description="Helical" evidence="1">
    <location>
        <begin position="61"/>
        <end position="87"/>
    </location>
</feature>
<keyword evidence="1" id="KW-0472">Membrane</keyword>
<dbReference type="KEGG" id="sat:SYN_02333"/>
<proteinExistence type="predicted"/>
<dbReference type="HOGENOM" id="CLU_107112_1_0_7"/>
<dbReference type="EMBL" id="CP000252">
    <property type="protein sequence ID" value="ABC76392.1"/>
    <property type="molecule type" value="Genomic_DNA"/>
</dbReference>
<sequence>MTRSNQNEVLTQYKHVRESWGIYWKSYGGYSALLRSPYFHFAILISLLCRPVWAIEHEGWAWYSICVDVIPNILGFTLGGYAMLLAFGNEKFQDLLAGDDGNGEPSAFMKVNGTFIHFIVLQIIALLAALISFGWDVKTGVFAFIGFTTFVYALFSAVAAALAILRLAGVFDYFLKAQKKTENQKNVSQTKCKIS</sequence>
<dbReference type="InParanoid" id="Q2LPH4"/>
<organism evidence="2 3">
    <name type="scientific">Syntrophus aciditrophicus (strain SB)</name>
    <dbReference type="NCBI Taxonomy" id="56780"/>
    <lineage>
        <taxon>Bacteria</taxon>
        <taxon>Pseudomonadati</taxon>
        <taxon>Thermodesulfobacteriota</taxon>
        <taxon>Syntrophia</taxon>
        <taxon>Syntrophales</taxon>
        <taxon>Syntrophaceae</taxon>
        <taxon>Syntrophus</taxon>
    </lineage>
</organism>
<feature type="transmembrane region" description="Helical" evidence="1">
    <location>
        <begin position="141"/>
        <end position="165"/>
    </location>
</feature>
<keyword evidence="1" id="KW-0812">Transmembrane</keyword>
<gene>
    <name evidence="2" type="ORF">SYN_02333</name>
</gene>
<dbReference type="STRING" id="56780.SYN_02333"/>
<dbReference type="RefSeq" id="WP_011416426.1">
    <property type="nucleotide sequence ID" value="NC_007759.1"/>
</dbReference>
<evidence type="ECO:0000313" key="3">
    <source>
        <dbReference type="Proteomes" id="UP000001933"/>
    </source>
</evidence>
<evidence type="ECO:0000313" key="2">
    <source>
        <dbReference type="EMBL" id="ABC76392.1"/>
    </source>
</evidence>
<dbReference type="Proteomes" id="UP000001933">
    <property type="component" value="Chromosome"/>
</dbReference>